<dbReference type="GO" id="GO:0006508">
    <property type="term" value="P:proteolysis"/>
    <property type="evidence" value="ECO:0007669"/>
    <property type="project" value="UniProtKB-KW"/>
</dbReference>
<protein>
    <submittedName>
        <fullName evidence="2">Prohead serine protease</fullName>
    </submittedName>
</protein>
<accession>A0A8S5QIE2</accession>
<keyword evidence="2" id="KW-0378">Hydrolase</keyword>
<keyword evidence="1" id="KW-0175">Coiled coil</keyword>
<proteinExistence type="predicted"/>
<evidence type="ECO:0000256" key="1">
    <source>
        <dbReference type="SAM" id="Coils"/>
    </source>
</evidence>
<feature type="coiled-coil region" evidence="1">
    <location>
        <begin position="194"/>
        <end position="221"/>
    </location>
</feature>
<dbReference type="GO" id="GO:0008233">
    <property type="term" value="F:peptidase activity"/>
    <property type="evidence" value="ECO:0007669"/>
    <property type="project" value="UniProtKB-KW"/>
</dbReference>
<keyword evidence="2" id="KW-0645">Protease</keyword>
<dbReference type="EMBL" id="BK015658">
    <property type="protein sequence ID" value="DAE18545.1"/>
    <property type="molecule type" value="Genomic_DNA"/>
</dbReference>
<evidence type="ECO:0000313" key="2">
    <source>
        <dbReference type="EMBL" id="DAE18545.1"/>
    </source>
</evidence>
<sequence>MSKPYTFCIHDESVNTYGFRMLTSGANLEEFKKNPVVLYNHNDWEAPIGRGENIRVEGGRILVDVVFDEEDEKGRMIAGKVDRGFLRMASIGAWPPEEVSDDPALKLSGQTGPTATKWTMREMSVCPIGSNHNALAMYDRATNKRIDLSDSKAFIKLIDKSISINHKTKNNMSYLTQMLKLSDSASDQAVQEAVQGLITLRDNLQAENASLRTEKQTLQGRVTSYETKEKEANKQKAISLVDAAVKDGRIDAKGKESWLEDFGTDFTKAEVRLSSITARQPVSPQVHSGGKATGSVQLSDMTFKEILEKDMLKELKKDKDLYREKFYNAYGKYPE</sequence>
<organism evidence="2">
    <name type="scientific">Myoviridae sp. ctxym25</name>
    <dbReference type="NCBI Taxonomy" id="2825210"/>
    <lineage>
        <taxon>Viruses</taxon>
        <taxon>Duplodnaviria</taxon>
        <taxon>Heunggongvirae</taxon>
        <taxon>Uroviricota</taxon>
        <taxon>Caudoviricetes</taxon>
    </lineage>
</organism>
<name>A0A8S5QIE2_9CAUD</name>
<reference evidence="2" key="1">
    <citation type="journal article" date="2021" name="Proc. Natl. Acad. Sci. U.S.A.">
        <title>A Catalog of Tens of Thousands of Viruses from Human Metagenomes Reveals Hidden Associations with Chronic Diseases.</title>
        <authorList>
            <person name="Tisza M.J."/>
            <person name="Buck C.B."/>
        </authorList>
    </citation>
    <scope>NUCLEOTIDE SEQUENCE</scope>
    <source>
        <strain evidence="2">Ctxym25</strain>
    </source>
</reference>